<sequence>MSFAPGPSRYPLPRSLTGSRPGILDPTQPARILREKGATLSFAAFDPLAATGSGNHRPKPRVPDFETAPKRIVIEIPPLGSIGPPRWSEPVIFSEDQWDIYKLDPAYDCFVAPFPQPTFIRRKDPREIPVHTHSSTGSSGAFKKHRLSSPSDIDEPPPGLNKRFRTVVSLVTDEEGTEVETISDSDEEDEVEDIVVEESPRQDPRRADRQKQRRRDREERTQERREKLKAKMSSSSQPARPSTPEIVDLTMEENTPPDLSDGDAGPYATKRKDPESPDQASANDAPQYKPNKRARTRSPGAFRDAFNRKRSERTRRKTTQQSMRSQYEQQATRDTLWAGIFAQTPWATPPSSQTSQAPPPGFDDQDSEEPAPDSEQTDEDARHRAEIEESRRKLAELEKDRPLWEEEARKRQAREQAEARVRHAQREADRRRATEAAAREERQRRQAAAAAAAAEERVRAERARLAREREERRRRERERWSYGPWTAIRAIERYKALSEAFDTAKFTADNPVDFEMVPWPVLHAPAALTVEDIDWASVEAFFEAARRHLRTQDYRMFVEKAHKRFHPDRWRARGVLKSLEDEELRGGLEVAANTVSQAVTPIWREMRG</sequence>
<dbReference type="Proteomes" id="UP000230002">
    <property type="component" value="Unassembled WGS sequence"/>
</dbReference>
<organism evidence="2 3">
    <name type="scientific">Ganoderma sinense ZZ0214-1</name>
    <dbReference type="NCBI Taxonomy" id="1077348"/>
    <lineage>
        <taxon>Eukaryota</taxon>
        <taxon>Fungi</taxon>
        <taxon>Dikarya</taxon>
        <taxon>Basidiomycota</taxon>
        <taxon>Agaricomycotina</taxon>
        <taxon>Agaricomycetes</taxon>
        <taxon>Polyporales</taxon>
        <taxon>Polyporaceae</taxon>
        <taxon>Ganoderma</taxon>
    </lineage>
</organism>
<feature type="compositionally biased region" description="Acidic residues" evidence="1">
    <location>
        <begin position="172"/>
        <end position="196"/>
    </location>
</feature>
<feature type="compositionally biased region" description="Acidic residues" evidence="1">
    <location>
        <begin position="363"/>
        <end position="378"/>
    </location>
</feature>
<name>A0A2G8SR30_9APHY</name>
<comment type="caution">
    <text evidence="2">The sequence shown here is derived from an EMBL/GenBank/DDBJ whole genome shotgun (WGS) entry which is preliminary data.</text>
</comment>
<evidence type="ECO:0000256" key="1">
    <source>
        <dbReference type="SAM" id="MobiDB-lite"/>
    </source>
</evidence>
<keyword evidence="3" id="KW-1185">Reference proteome</keyword>
<feature type="compositionally biased region" description="Polar residues" evidence="1">
    <location>
        <begin position="323"/>
        <end position="333"/>
    </location>
</feature>
<feature type="region of interest" description="Disordered" evidence="1">
    <location>
        <begin position="1"/>
        <end position="27"/>
    </location>
</feature>
<feature type="region of interest" description="Disordered" evidence="1">
    <location>
        <begin position="123"/>
        <end position="454"/>
    </location>
</feature>
<feature type="compositionally biased region" description="Basic residues" evidence="1">
    <location>
        <begin position="308"/>
        <end position="318"/>
    </location>
</feature>
<gene>
    <name evidence="2" type="ORF">GSI_01871</name>
</gene>
<dbReference type="AlphaFoldDB" id="A0A2G8SR30"/>
<dbReference type="EMBL" id="AYKW01000002">
    <property type="protein sequence ID" value="PIL36210.1"/>
    <property type="molecule type" value="Genomic_DNA"/>
</dbReference>
<accession>A0A2G8SR30</accession>
<feature type="compositionally biased region" description="Basic and acidic residues" evidence="1">
    <location>
        <begin position="379"/>
        <end position="444"/>
    </location>
</feature>
<evidence type="ECO:0000313" key="3">
    <source>
        <dbReference type="Proteomes" id="UP000230002"/>
    </source>
</evidence>
<reference evidence="2 3" key="1">
    <citation type="journal article" date="2015" name="Sci. Rep.">
        <title>Chromosome-level genome map provides insights into diverse defense mechanisms in the medicinal fungus Ganoderma sinense.</title>
        <authorList>
            <person name="Zhu Y."/>
            <person name="Xu J."/>
            <person name="Sun C."/>
            <person name="Zhou S."/>
            <person name="Xu H."/>
            <person name="Nelson D.R."/>
            <person name="Qian J."/>
            <person name="Song J."/>
            <person name="Luo H."/>
            <person name="Xiang L."/>
            <person name="Li Y."/>
            <person name="Xu Z."/>
            <person name="Ji A."/>
            <person name="Wang L."/>
            <person name="Lu S."/>
            <person name="Hayward A."/>
            <person name="Sun W."/>
            <person name="Li X."/>
            <person name="Schwartz D.C."/>
            <person name="Wang Y."/>
            <person name="Chen S."/>
        </authorList>
    </citation>
    <scope>NUCLEOTIDE SEQUENCE [LARGE SCALE GENOMIC DNA]</scope>
    <source>
        <strain evidence="2 3">ZZ0214-1</strain>
    </source>
</reference>
<proteinExistence type="predicted"/>
<dbReference type="STRING" id="1077348.A0A2G8SR30"/>
<dbReference type="OrthoDB" id="3265210at2759"/>
<feature type="compositionally biased region" description="Basic and acidic residues" evidence="1">
    <location>
        <begin position="198"/>
        <end position="226"/>
    </location>
</feature>
<protein>
    <submittedName>
        <fullName evidence="2">Transporter</fullName>
    </submittedName>
</protein>
<evidence type="ECO:0000313" key="2">
    <source>
        <dbReference type="EMBL" id="PIL36210.1"/>
    </source>
</evidence>